<gene>
    <name evidence="3" type="ORF">E1B28_006851</name>
    <name evidence="2" type="ORF">E1B28_008462</name>
</gene>
<dbReference type="EMBL" id="CM032185">
    <property type="protein sequence ID" value="KAG7092086.1"/>
    <property type="molecule type" value="Genomic_DNA"/>
</dbReference>
<reference evidence="2" key="1">
    <citation type="journal article" date="2021" name="Genome Biol. Evol.">
        <title>The assembled and annotated genome of the fairy-ring fungus Marasmius oreades.</title>
        <authorList>
            <person name="Hiltunen M."/>
            <person name="Ament-Velasquez S.L."/>
            <person name="Johannesson H."/>
        </authorList>
    </citation>
    <scope>NUCLEOTIDE SEQUENCE</scope>
    <source>
        <strain evidence="2">03SP1</strain>
    </source>
</reference>
<dbReference type="EMBL" id="CM032183">
    <property type="protein sequence ID" value="KAG7096178.1"/>
    <property type="molecule type" value="Genomic_DNA"/>
</dbReference>
<keyword evidence="4" id="KW-1185">Reference proteome</keyword>
<evidence type="ECO:0000313" key="2">
    <source>
        <dbReference type="EMBL" id="KAG7092086.1"/>
    </source>
</evidence>
<sequence>MSNGDIEVFEHATYPATTRATDSEQAFFVLSHSNHTSPYHPPTIMPTIPAPSVDSNREEWPDADFDIPEGQPLHSITDKDDEEEDWDLEMDLGKTGSARIRAPSASIVSDLIPSTMTGVITIRPPTAFYAAF</sequence>
<dbReference type="KEGG" id="more:E1B28_006851"/>
<dbReference type="Proteomes" id="UP001049176">
    <property type="component" value="Chromosome 5"/>
</dbReference>
<comment type="caution">
    <text evidence="2">The sequence shown here is derived from an EMBL/GenBank/DDBJ whole genome shotgun (WGS) entry which is preliminary data.</text>
</comment>
<accession>A0A9P7UTB7</accession>
<evidence type="ECO:0000313" key="3">
    <source>
        <dbReference type="EMBL" id="KAG7096178.1"/>
    </source>
</evidence>
<dbReference type="GeneID" id="66075927"/>
<evidence type="ECO:0000256" key="1">
    <source>
        <dbReference type="SAM" id="MobiDB-lite"/>
    </source>
</evidence>
<proteinExistence type="predicted"/>
<protein>
    <submittedName>
        <fullName evidence="2">Uncharacterized protein</fullName>
    </submittedName>
</protein>
<evidence type="ECO:0000313" key="4">
    <source>
        <dbReference type="Proteomes" id="UP001049176"/>
    </source>
</evidence>
<feature type="region of interest" description="Disordered" evidence="1">
    <location>
        <begin position="38"/>
        <end position="83"/>
    </location>
</feature>
<dbReference type="AlphaFoldDB" id="A0A9P7UTB7"/>
<organism evidence="2 4">
    <name type="scientific">Marasmius oreades</name>
    <name type="common">fairy-ring Marasmius</name>
    <dbReference type="NCBI Taxonomy" id="181124"/>
    <lineage>
        <taxon>Eukaryota</taxon>
        <taxon>Fungi</taxon>
        <taxon>Dikarya</taxon>
        <taxon>Basidiomycota</taxon>
        <taxon>Agaricomycotina</taxon>
        <taxon>Agaricomycetes</taxon>
        <taxon>Agaricomycetidae</taxon>
        <taxon>Agaricales</taxon>
        <taxon>Marasmiineae</taxon>
        <taxon>Marasmiaceae</taxon>
        <taxon>Marasmius</taxon>
    </lineage>
</organism>
<dbReference type="Proteomes" id="UP001049176">
    <property type="component" value="Chromosome 3"/>
</dbReference>
<name>A0A9P7UTB7_9AGAR</name>
<dbReference type="RefSeq" id="XP_043012648.1">
    <property type="nucleotide sequence ID" value="XM_043151552.1"/>
</dbReference>